<dbReference type="PANTHER" id="PTHR43346:SF1">
    <property type="entry name" value="QUERCETIN 2,3-DIOXYGENASE-RELATED"/>
    <property type="match status" value="1"/>
</dbReference>
<dbReference type="RefSeq" id="WP_092059583.1">
    <property type="nucleotide sequence ID" value="NZ_FOJU01000001.1"/>
</dbReference>
<feature type="domain" description="Cupin type-2" evidence="2">
    <location>
        <begin position="32"/>
        <end position="100"/>
    </location>
</feature>
<evidence type="ECO:0000313" key="4">
    <source>
        <dbReference type="Proteomes" id="UP000198796"/>
    </source>
</evidence>
<dbReference type="InterPro" id="IPR052538">
    <property type="entry name" value="Flavonoid_dioxygenase-like"/>
</dbReference>
<dbReference type="InterPro" id="IPR011051">
    <property type="entry name" value="RmlC_Cupin_sf"/>
</dbReference>
<keyword evidence="3" id="KW-0413">Isomerase</keyword>
<reference evidence="3 4" key="1">
    <citation type="submission" date="2016-10" db="EMBL/GenBank/DDBJ databases">
        <authorList>
            <person name="de Groot N.N."/>
        </authorList>
    </citation>
    <scope>NUCLEOTIDE SEQUENCE [LARGE SCALE GENOMIC DNA]</scope>
    <source>
        <strain evidence="3 4">DSM 29316</strain>
    </source>
</reference>
<organism evidence="3 4">
    <name type="scientific">Poseidonocella pacifica</name>
    <dbReference type="NCBI Taxonomy" id="871651"/>
    <lineage>
        <taxon>Bacteria</taxon>
        <taxon>Pseudomonadati</taxon>
        <taxon>Pseudomonadota</taxon>
        <taxon>Alphaproteobacteria</taxon>
        <taxon>Rhodobacterales</taxon>
        <taxon>Roseobacteraceae</taxon>
        <taxon>Poseidonocella</taxon>
    </lineage>
</organism>
<dbReference type="PANTHER" id="PTHR43346">
    <property type="entry name" value="LIGAND BINDING DOMAIN PROTEIN, PUTATIVE (AFU_ORTHOLOGUE AFUA_6G14370)-RELATED"/>
    <property type="match status" value="1"/>
</dbReference>
<dbReference type="AlphaFoldDB" id="A0A1I0UYZ6"/>
<feature type="region of interest" description="Disordered" evidence="1">
    <location>
        <begin position="114"/>
        <end position="143"/>
    </location>
</feature>
<name>A0A1I0UYZ6_9RHOB</name>
<dbReference type="OrthoDB" id="5592106at2"/>
<dbReference type="InterPro" id="IPR014710">
    <property type="entry name" value="RmlC-like_jellyroll"/>
</dbReference>
<protein>
    <submittedName>
        <fullName evidence="3">Mannose-6-phosphate isomerase, cupin superfamily</fullName>
    </submittedName>
</protein>
<dbReference type="InterPro" id="IPR013096">
    <property type="entry name" value="Cupin_2"/>
</dbReference>
<gene>
    <name evidence="3" type="ORF">SAMN05421688_0110</name>
</gene>
<evidence type="ECO:0000259" key="2">
    <source>
        <dbReference type="Pfam" id="PF07883"/>
    </source>
</evidence>
<dbReference type="STRING" id="871651.SAMN05421688_0110"/>
<accession>A0A1I0UYZ6</accession>
<evidence type="ECO:0000313" key="3">
    <source>
        <dbReference type="EMBL" id="SFA69314.1"/>
    </source>
</evidence>
<dbReference type="SUPFAM" id="SSF51182">
    <property type="entry name" value="RmlC-like cupins"/>
    <property type="match status" value="1"/>
</dbReference>
<dbReference type="Gene3D" id="2.60.120.10">
    <property type="entry name" value="Jelly Rolls"/>
    <property type="match status" value="1"/>
</dbReference>
<proteinExistence type="predicted"/>
<keyword evidence="4" id="KW-1185">Reference proteome</keyword>
<evidence type="ECO:0000256" key="1">
    <source>
        <dbReference type="SAM" id="MobiDB-lite"/>
    </source>
</evidence>
<dbReference type="Proteomes" id="UP000198796">
    <property type="component" value="Unassembled WGS sequence"/>
</dbReference>
<dbReference type="CDD" id="cd02223">
    <property type="entry name" value="cupin_Bh2720-like"/>
    <property type="match status" value="1"/>
</dbReference>
<dbReference type="EMBL" id="FOJU01000001">
    <property type="protein sequence ID" value="SFA69314.1"/>
    <property type="molecule type" value="Genomic_DNA"/>
</dbReference>
<dbReference type="Pfam" id="PF07883">
    <property type="entry name" value="Cupin_2"/>
    <property type="match status" value="1"/>
</dbReference>
<sequence length="143" mass="15520">MIGYVGNIEELTEENTDFRRVLYSGTKLQLVLMSLEPGTEIGGEIHSDTDQFFRIEKGKGRVVIDGTPHKVGPGDGIVVPAGAHHNVICTGHDALRLYTLYGPPHHEDQLVQKTKAEADASDEAFSGKATEQAAEVVRVEAKP</sequence>
<dbReference type="GO" id="GO:0016853">
    <property type="term" value="F:isomerase activity"/>
    <property type="evidence" value="ECO:0007669"/>
    <property type="project" value="UniProtKB-KW"/>
</dbReference>